<evidence type="ECO:0000313" key="3">
    <source>
        <dbReference type="Proteomes" id="UP000297031"/>
    </source>
</evidence>
<dbReference type="OrthoDB" id="1315649at2"/>
<feature type="transmembrane region" description="Helical" evidence="1">
    <location>
        <begin position="12"/>
        <end position="31"/>
    </location>
</feature>
<organism evidence="2 3">
    <name type="scientific">Muribaculum gordoncarteri</name>
    <dbReference type="NCBI Taxonomy" id="2530390"/>
    <lineage>
        <taxon>Bacteria</taxon>
        <taxon>Pseudomonadati</taxon>
        <taxon>Bacteroidota</taxon>
        <taxon>Bacteroidia</taxon>
        <taxon>Bacteroidales</taxon>
        <taxon>Muribaculaceae</taxon>
        <taxon>Muribaculum</taxon>
    </lineage>
</organism>
<evidence type="ECO:0000313" key="2">
    <source>
        <dbReference type="EMBL" id="QCD35942.1"/>
    </source>
</evidence>
<proteinExistence type="predicted"/>
<sequence>MNIRKLLARMSFRTGVIILSLCIPCYIISFAQMALPISAGIKGILWVVFFGLAKTFQYGGLTILGVEGIAKLKTFFRKK</sequence>
<keyword evidence="1" id="KW-1133">Transmembrane helix</keyword>
<dbReference type="KEGG" id="mgod:E7746_08650"/>
<keyword evidence="1" id="KW-0472">Membrane</keyword>
<gene>
    <name evidence="2" type="ORF">E7746_08650</name>
</gene>
<keyword evidence="1" id="KW-0812">Transmembrane</keyword>
<dbReference type="AlphaFoldDB" id="A0A4P7VJP3"/>
<keyword evidence="3" id="KW-1185">Reference proteome</keyword>
<feature type="transmembrane region" description="Helical" evidence="1">
    <location>
        <begin position="43"/>
        <end position="70"/>
    </location>
</feature>
<accession>A0A4P7VJP3</accession>
<dbReference type="RefSeq" id="WP_135947300.1">
    <property type="nucleotide sequence ID" value="NZ_CP039393.1"/>
</dbReference>
<reference evidence="2 3" key="1">
    <citation type="submission" date="2019-02" db="EMBL/GenBank/DDBJ databases">
        <title>Isolation and identification of novel species under the genus Muribaculum.</title>
        <authorList>
            <person name="Miyake S."/>
            <person name="Ding Y."/>
            <person name="Low A."/>
            <person name="Soh M."/>
            <person name="Seedorf H."/>
        </authorList>
    </citation>
    <scope>NUCLEOTIDE SEQUENCE [LARGE SCALE GENOMIC DNA]</scope>
    <source>
        <strain evidence="2 3">TLL-A4</strain>
    </source>
</reference>
<name>A0A4P7VJP3_9BACT</name>
<dbReference type="EMBL" id="CP039393">
    <property type="protein sequence ID" value="QCD35942.1"/>
    <property type="molecule type" value="Genomic_DNA"/>
</dbReference>
<evidence type="ECO:0008006" key="4">
    <source>
        <dbReference type="Google" id="ProtNLM"/>
    </source>
</evidence>
<protein>
    <recommendedName>
        <fullName evidence="4">Phosphoglycolate phosphatase</fullName>
    </recommendedName>
</protein>
<dbReference type="Proteomes" id="UP000297031">
    <property type="component" value="Chromosome"/>
</dbReference>
<evidence type="ECO:0000256" key="1">
    <source>
        <dbReference type="SAM" id="Phobius"/>
    </source>
</evidence>